<comment type="caution">
    <text evidence="6">The sequence shown here is derived from an EMBL/GenBank/DDBJ whole genome shotgun (WGS) entry which is preliminary data.</text>
</comment>
<dbReference type="Gene3D" id="3.50.30.40">
    <property type="entry name" value="Ribonuclease E inhibitor RraA/RraA-like"/>
    <property type="match status" value="1"/>
</dbReference>
<dbReference type="SUPFAM" id="SSF89562">
    <property type="entry name" value="RraA-like"/>
    <property type="match status" value="1"/>
</dbReference>
<evidence type="ECO:0000256" key="3">
    <source>
        <dbReference type="ARBA" id="ARBA00029596"/>
    </source>
</evidence>
<evidence type="ECO:0000256" key="5">
    <source>
        <dbReference type="PIRSR" id="PIRSR605493-1"/>
    </source>
</evidence>
<keyword evidence="5" id="KW-0479">Metal-binding</keyword>
<dbReference type="Proteomes" id="UP000575083">
    <property type="component" value="Unassembled WGS sequence"/>
</dbReference>
<reference evidence="6 7" key="1">
    <citation type="submission" date="2020-08" db="EMBL/GenBank/DDBJ databases">
        <title>Functional genomics of gut bacteria from endangered species of beetles.</title>
        <authorList>
            <person name="Carlos-Shanley C."/>
        </authorList>
    </citation>
    <scope>NUCLEOTIDE SEQUENCE [LARGE SCALE GENOMIC DNA]</scope>
    <source>
        <strain evidence="6 7">S00198</strain>
    </source>
</reference>
<keyword evidence="7" id="KW-1185">Reference proteome</keyword>
<dbReference type="AlphaFoldDB" id="A0A7X0PIT1"/>
<accession>A0A7X0PIT1</accession>
<dbReference type="NCBIfam" id="NF004850">
    <property type="entry name" value="PRK06201.1"/>
    <property type="match status" value="1"/>
</dbReference>
<evidence type="ECO:0000256" key="1">
    <source>
        <dbReference type="ARBA" id="ARBA00001968"/>
    </source>
</evidence>
<feature type="binding site" evidence="5">
    <location>
        <position position="129"/>
    </location>
    <ligand>
        <name>Mg(2+)</name>
        <dbReference type="ChEBI" id="CHEBI:18420"/>
    </ligand>
</feature>
<evidence type="ECO:0000313" key="6">
    <source>
        <dbReference type="EMBL" id="MBB6562339.1"/>
    </source>
</evidence>
<gene>
    <name evidence="6" type="ORF">HNP48_005049</name>
</gene>
<name>A0A7X0PIT1_9BURK</name>
<evidence type="ECO:0000256" key="2">
    <source>
        <dbReference type="ARBA" id="ARBA00016549"/>
    </source>
</evidence>
<feature type="binding site" evidence="5">
    <location>
        <begin position="106"/>
        <end position="109"/>
    </location>
    <ligand>
        <name>substrate</name>
    </ligand>
</feature>
<dbReference type="PANTHER" id="PTHR33254">
    <property type="entry name" value="4-HYDROXY-4-METHYL-2-OXOGLUTARATE ALDOLASE 3-RELATED"/>
    <property type="match status" value="1"/>
</dbReference>
<evidence type="ECO:0000256" key="4">
    <source>
        <dbReference type="ARBA" id="ARBA00030169"/>
    </source>
</evidence>
<sequence>MTLDSTSPWPPGYAVRPRVQAIDAELVAAFRSVPAAHASDCLGRSVGALGLAAYHGDLKLTLCGPAITVRVRPGDNLMIHVALQMAQPGDVIVIDGAGDPTQALIGGLMRTTAVARGIAGFVVDGAIRDLVEWAEGGLAAYARSHTHRGPSKDGPGEVNVPIACAGMSVAPGDLILGDADGVLCVPAAQAVALLPLVRAHAAREDKIRAGNQAGTPDPERFNALLRQKGCPV</sequence>
<protein>
    <recommendedName>
        <fullName evidence="2">Putative 4-hydroxy-4-methyl-2-oxoglutarate aldolase</fullName>
    </recommendedName>
    <alternativeName>
        <fullName evidence="3">Regulator of ribonuclease activity homolog</fullName>
    </alternativeName>
    <alternativeName>
        <fullName evidence="4">RraA-like protein</fullName>
    </alternativeName>
</protein>
<evidence type="ECO:0000313" key="7">
    <source>
        <dbReference type="Proteomes" id="UP000575083"/>
    </source>
</evidence>
<proteinExistence type="predicted"/>
<dbReference type="InterPro" id="IPR036704">
    <property type="entry name" value="RraA/RraA-like_sf"/>
</dbReference>
<feature type="binding site" evidence="5">
    <location>
        <position position="128"/>
    </location>
    <ligand>
        <name>substrate</name>
    </ligand>
</feature>
<dbReference type="Pfam" id="PF03737">
    <property type="entry name" value="RraA-like"/>
    <property type="match status" value="1"/>
</dbReference>
<organism evidence="6 7">
    <name type="scientific">Acidovorax soli</name>
    <dbReference type="NCBI Taxonomy" id="592050"/>
    <lineage>
        <taxon>Bacteria</taxon>
        <taxon>Pseudomonadati</taxon>
        <taxon>Pseudomonadota</taxon>
        <taxon>Betaproteobacteria</taxon>
        <taxon>Burkholderiales</taxon>
        <taxon>Comamonadaceae</taxon>
        <taxon>Acidovorax</taxon>
    </lineage>
</organism>
<comment type="cofactor">
    <cofactor evidence="1">
        <name>a divalent metal cation</name>
        <dbReference type="ChEBI" id="CHEBI:60240"/>
    </cofactor>
</comment>
<dbReference type="CDD" id="cd16841">
    <property type="entry name" value="RraA_family"/>
    <property type="match status" value="1"/>
</dbReference>
<dbReference type="PANTHER" id="PTHR33254:SF4">
    <property type="entry name" value="4-HYDROXY-4-METHYL-2-OXOGLUTARATE ALDOLASE 3-RELATED"/>
    <property type="match status" value="1"/>
</dbReference>
<keyword evidence="5" id="KW-0460">Magnesium</keyword>
<dbReference type="RefSeq" id="WP_184862229.1">
    <property type="nucleotide sequence ID" value="NZ_JACHLK010000012.1"/>
</dbReference>
<comment type="cofactor">
    <cofactor evidence="5">
        <name>Mg(2+)</name>
        <dbReference type="ChEBI" id="CHEBI:18420"/>
    </cofactor>
</comment>
<dbReference type="GO" id="GO:0046872">
    <property type="term" value="F:metal ion binding"/>
    <property type="evidence" value="ECO:0007669"/>
    <property type="project" value="UniProtKB-KW"/>
</dbReference>
<dbReference type="InterPro" id="IPR005493">
    <property type="entry name" value="RraA/RraA-like"/>
</dbReference>
<dbReference type="EMBL" id="JACHLK010000012">
    <property type="protein sequence ID" value="MBB6562339.1"/>
    <property type="molecule type" value="Genomic_DNA"/>
</dbReference>